<evidence type="ECO:0000256" key="3">
    <source>
        <dbReference type="ARBA" id="ARBA00011505"/>
    </source>
</evidence>
<dbReference type="GO" id="GO:0005840">
    <property type="term" value="C:ribosome"/>
    <property type="evidence" value="ECO:0007669"/>
    <property type="project" value="UniProtKB-KW"/>
</dbReference>
<sequence length="105" mass="11823">MTKKLRGSVERPRLYIFKSNKHIYAQIIDDVKAKTLITVSSITPEIRSDIKCSANCKISKKVGKLIAEYCLNKGIHKVLFDRGNNLYHGKIKALADSARESGINF</sequence>
<evidence type="ECO:0000256" key="8">
    <source>
        <dbReference type="ARBA" id="ARBA00035303"/>
    </source>
</evidence>
<accession>A0A8K1YUK2</accession>
<dbReference type="InterPro" id="IPR057268">
    <property type="entry name" value="Ribosomal_L18"/>
</dbReference>
<dbReference type="InterPro" id="IPR004389">
    <property type="entry name" value="Ribosomal_uL18_bac-type"/>
</dbReference>
<evidence type="ECO:0000256" key="2">
    <source>
        <dbReference type="ARBA" id="ARBA00007116"/>
    </source>
</evidence>
<name>A0A8K1YUK2_9FLOR</name>
<evidence type="ECO:0000256" key="7">
    <source>
        <dbReference type="ARBA" id="ARBA00023274"/>
    </source>
</evidence>
<dbReference type="CDD" id="cd00432">
    <property type="entry name" value="Ribosomal_L18_L5e"/>
    <property type="match status" value="1"/>
</dbReference>
<dbReference type="NCBIfam" id="TIGR00060">
    <property type="entry name" value="L18_bact"/>
    <property type="match status" value="1"/>
</dbReference>
<dbReference type="GO" id="GO:0008097">
    <property type="term" value="F:5S rRNA binding"/>
    <property type="evidence" value="ECO:0007669"/>
    <property type="project" value="TreeGrafter"/>
</dbReference>
<dbReference type="FunFam" id="3.30.420.100:FF:000001">
    <property type="entry name" value="50S ribosomal protein L18"/>
    <property type="match status" value="1"/>
</dbReference>
<keyword evidence="6 9" id="KW-0689">Ribosomal protein</keyword>
<keyword evidence="10" id="KW-0150">Chloroplast</keyword>
<gene>
    <name evidence="9 10" type="primary">rpl18</name>
</gene>
<evidence type="ECO:0000256" key="4">
    <source>
        <dbReference type="ARBA" id="ARBA00022730"/>
    </source>
</evidence>
<geneLocation type="chloroplast" evidence="10"/>
<dbReference type="GO" id="GO:0009507">
    <property type="term" value="C:chloroplast"/>
    <property type="evidence" value="ECO:0007669"/>
    <property type="project" value="UniProtKB-SubCell"/>
</dbReference>
<reference evidence="10" key="1">
    <citation type="submission" date="2019-03" db="EMBL/GenBank/DDBJ databases">
        <title>Phycologia Chloroplast and mitochondrial genomes of Kumanoa mahlacensis.</title>
        <authorList>
            <person name="Fang K."/>
        </authorList>
    </citation>
    <scope>NUCLEOTIDE SEQUENCE</scope>
    <source>
        <strain evidence="10">SAS-FKP1701</strain>
    </source>
</reference>
<organism evidence="10">
    <name type="scientific">Kumanoa mahlacensis</name>
    <dbReference type="NCBI Taxonomy" id="1196387"/>
    <lineage>
        <taxon>Eukaryota</taxon>
        <taxon>Rhodophyta</taxon>
        <taxon>Florideophyceae</taxon>
        <taxon>Nemaliophycidae</taxon>
        <taxon>Batrachospermales</taxon>
        <taxon>Batrachospermaceae</taxon>
        <taxon>Kumanoa</taxon>
    </lineage>
</organism>
<evidence type="ECO:0000256" key="9">
    <source>
        <dbReference type="HAMAP-Rule" id="MF_01337"/>
    </source>
</evidence>
<dbReference type="GO" id="GO:0003735">
    <property type="term" value="F:structural constituent of ribosome"/>
    <property type="evidence" value="ECO:0007669"/>
    <property type="project" value="InterPro"/>
</dbReference>
<protein>
    <recommendedName>
        <fullName evidence="8 9">Large ribosomal subunit protein uL18c</fullName>
    </recommendedName>
</protein>
<dbReference type="SUPFAM" id="SSF53137">
    <property type="entry name" value="Translational machinery components"/>
    <property type="match status" value="1"/>
</dbReference>
<keyword evidence="10" id="KW-0934">Plastid</keyword>
<comment type="function">
    <text evidence="1 9">Binds 5S rRNA, forms part of the central protuberance of the 50S subunit.</text>
</comment>
<dbReference type="GO" id="GO:0006412">
    <property type="term" value="P:translation"/>
    <property type="evidence" value="ECO:0007669"/>
    <property type="project" value="UniProtKB-UniRule"/>
</dbReference>
<dbReference type="HAMAP" id="MF_01337_B">
    <property type="entry name" value="Ribosomal_uL18_B"/>
    <property type="match status" value="1"/>
</dbReference>
<dbReference type="GO" id="GO:1990904">
    <property type="term" value="C:ribonucleoprotein complex"/>
    <property type="evidence" value="ECO:0007669"/>
    <property type="project" value="UniProtKB-KW"/>
</dbReference>
<proteinExistence type="inferred from homology"/>
<dbReference type="PANTHER" id="PTHR12899">
    <property type="entry name" value="39S RIBOSOMAL PROTEIN L18, MITOCHONDRIAL"/>
    <property type="match status" value="1"/>
</dbReference>
<dbReference type="EMBL" id="MK641509">
    <property type="protein sequence ID" value="UEQ12047.1"/>
    <property type="molecule type" value="Genomic_DNA"/>
</dbReference>
<evidence type="ECO:0000256" key="5">
    <source>
        <dbReference type="ARBA" id="ARBA00022884"/>
    </source>
</evidence>
<keyword evidence="4 9" id="KW-0699">rRNA-binding</keyword>
<evidence type="ECO:0000256" key="6">
    <source>
        <dbReference type="ARBA" id="ARBA00022980"/>
    </source>
</evidence>
<comment type="subcellular location">
    <subcellularLocation>
        <location evidence="9">Plastid</location>
        <location evidence="9">Chloroplast</location>
    </subcellularLocation>
</comment>
<comment type="similarity">
    <text evidence="2 9">Belongs to the universal ribosomal protein uL18 family.</text>
</comment>
<dbReference type="Pfam" id="PF00861">
    <property type="entry name" value="Ribosomal_L18p"/>
    <property type="match status" value="1"/>
</dbReference>
<dbReference type="AlphaFoldDB" id="A0A8K1YUK2"/>
<dbReference type="Gene3D" id="3.30.420.100">
    <property type="match status" value="1"/>
</dbReference>
<comment type="subunit">
    <text evidence="3 9">Part of the 50S ribosomal subunit; contacts the 5S rRNA.</text>
</comment>
<evidence type="ECO:0000313" key="10">
    <source>
        <dbReference type="EMBL" id="UEQ12047.1"/>
    </source>
</evidence>
<dbReference type="PANTHER" id="PTHR12899:SF3">
    <property type="entry name" value="LARGE RIBOSOMAL SUBUNIT PROTEIN UL18M"/>
    <property type="match status" value="1"/>
</dbReference>
<dbReference type="InterPro" id="IPR005484">
    <property type="entry name" value="Ribosomal_uL18_bac/plant/anim"/>
</dbReference>
<keyword evidence="5 9" id="KW-0694">RNA-binding</keyword>
<evidence type="ECO:0000256" key="1">
    <source>
        <dbReference type="ARBA" id="ARBA00003898"/>
    </source>
</evidence>
<keyword evidence="7 9" id="KW-0687">Ribonucleoprotein</keyword>